<accession>A0A6P2C7D3</accession>
<proteinExistence type="predicted"/>
<dbReference type="EMBL" id="RPFW01000001">
    <property type="protein sequence ID" value="TVZ06405.1"/>
    <property type="molecule type" value="Genomic_DNA"/>
</dbReference>
<gene>
    <name evidence="2" type="ORF">EAS64_02995</name>
</gene>
<organism evidence="2 3">
    <name type="scientific">Trebonia kvetii</name>
    <dbReference type="NCBI Taxonomy" id="2480626"/>
    <lineage>
        <taxon>Bacteria</taxon>
        <taxon>Bacillati</taxon>
        <taxon>Actinomycetota</taxon>
        <taxon>Actinomycetes</taxon>
        <taxon>Streptosporangiales</taxon>
        <taxon>Treboniaceae</taxon>
        <taxon>Trebonia</taxon>
    </lineage>
</organism>
<evidence type="ECO:0000313" key="2">
    <source>
        <dbReference type="EMBL" id="TVZ06405.1"/>
    </source>
</evidence>
<sequence length="249" mass="26608">MAARLPEDGEFSLGPVRLPAGRRIITEDEEPVAWVTEDPVAEPGRVWAALRDLHTDSGLVPVLLDPEDNLADFFFTGGVDPGEIDGLSAVEVLADSWAVHDDAAGPPPGKESDLAPAEGAALPVATLTAALGWFQAAHIGLVPAARPADVPAAVGWVAFSDLMDHRNGVWIGSVLRSFERRFGARLVQIGPGAAIRLLVERPPHTLKAARRIAAEHRAFADEYLGLGPMDVEQLAAALVDTPGWTFWWD</sequence>
<reference evidence="2 3" key="1">
    <citation type="submission" date="2018-11" db="EMBL/GenBank/DDBJ databases">
        <title>Trebonia kvetii gen.nov., sp.nov., a novel acidophilic actinobacterium, and proposal of the new actinobacterial family Treboniaceae fam. nov.</title>
        <authorList>
            <person name="Rapoport D."/>
            <person name="Sagova-Mareckova M."/>
            <person name="Sedlacek I."/>
            <person name="Provaznik J."/>
            <person name="Kralova S."/>
            <person name="Pavlinic D."/>
            <person name="Benes V."/>
            <person name="Kopecky J."/>
        </authorList>
    </citation>
    <scope>NUCLEOTIDE SEQUENCE [LARGE SCALE GENOMIC DNA]</scope>
    <source>
        <strain evidence="2 3">15Tr583</strain>
    </source>
</reference>
<evidence type="ECO:0000313" key="3">
    <source>
        <dbReference type="Proteomes" id="UP000460272"/>
    </source>
</evidence>
<keyword evidence="3" id="KW-1185">Reference proteome</keyword>
<dbReference type="Proteomes" id="UP000460272">
    <property type="component" value="Unassembled WGS sequence"/>
</dbReference>
<dbReference type="OrthoDB" id="7839592at2"/>
<name>A0A6P2C7D3_9ACTN</name>
<comment type="caution">
    <text evidence="2">The sequence shown here is derived from an EMBL/GenBank/DDBJ whole genome shotgun (WGS) entry which is preliminary data.</text>
</comment>
<dbReference type="InterPro" id="IPR025349">
    <property type="entry name" value="DUF4253"/>
</dbReference>
<feature type="domain" description="DUF4253" evidence="1">
    <location>
        <begin position="139"/>
        <end position="249"/>
    </location>
</feature>
<dbReference type="Pfam" id="PF14062">
    <property type="entry name" value="DUF4253"/>
    <property type="match status" value="1"/>
</dbReference>
<dbReference type="RefSeq" id="WP_145851160.1">
    <property type="nucleotide sequence ID" value="NZ_RPFW01000001.1"/>
</dbReference>
<protein>
    <submittedName>
        <fullName evidence="2">DUF4253 domain-containing protein</fullName>
    </submittedName>
</protein>
<dbReference type="AlphaFoldDB" id="A0A6P2C7D3"/>
<evidence type="ECO:0000259" key="1">
    <source>
        <dbReference type="Pfam" id="PF14062"/>
    </source>
</evidence>